<feature type="domain" description="Cell wall protein YJL171C/Tos1 C-terminal" evidence="9">
    <location>
        <begin position="164"/>
        <end position="293"/>
    </location>
</feature>
<comment type="catalytic activity">
    <reaction evidence="1">
        <text>Hydrolysis of (1-&gt;3)-beta-D-glucosidic linkages in (1-&gt;3)-beta-D-glucans.</text>
        <dbReference type="EC" id="3.2.1.39"/>
    </reaction>
</comment>
<evidence type="ECO:0000259" key="9">
    <source>
        <dbReference type="Pfam" id="PF10287"/>
    </source>
</evidence>
<keyword evidence="5 11" id="KW-0378">Hydrolase</keyword>
<dbReference type="InterPro" id="IPR018807">
    <property type="entry name" value="YJL171C/Tos1_N"/>
</dbReference>
<dbReference type="GO" id="GO:0071555">
    <property type="term" value="P:cell wall organization"/>
    <property type="evidence" value="ECO:0007669"/>
    <property type="project" value="UniProtKB-KW"/>
</dbReference>
<gene>
    <name evidence="11" type="ORF">B0T20DRAFT_462978</name>
</gene>
<proteinExistence type="inferred from homology"/>
<dbReference type="GO" id="GO:0042973">
    <property type="term" value="F:glucan endo-1,3-beta-D-glucosidase activity"/>
    <property type="evidence" value="ECO:0007669"/>
    <property type="project" value="UniProtKB-EC"/>
</dbReference>
<accession>A0AAE0PAW0</accession>
<dbReference type="Pfam" id="PF10287">
    <property type="entry name" value="YJL171C_Tos1_C"/>
    <property type="match status" value="2"/>
</dbReference>
<dbReference type="AlphaFoldDB" id="A0AAE0PAW0"/>
<evidence type="ECO:0000256" key="7">
    <source>
        <dbReference type="ARBA" id="ARBA00023316"/>
    </source>
</evidence>
<feature type="domain" description="Cell wall protein YJL171C/Tos1 N-terminal" evidence="10">
    <location>
        <begin position="98"/>
        <end position="159"/>
    </location>
</feature>
<name>A0AAE0PAW0_SORBR</name>
<dbReference type="PANTHER" id="PTHR31737">
    <property type="entry name" value="PROTEIN TOS1"/>
    <property type="match status" value="1"/>
</dbReference>
<keyword evidence="12" id="KW-1185">Reference proteome</keyword>
<dbReference type="EC" id="3.2.1.39" evidence="3"/>
<keyword evidence="4 8" id="KW-0732">Signal</keyword>
<dbReference type="Pfam" id="PF10290">
    <property type="entry name" value="YJL171C_Tos1_N"/>
    <property type="match status" value="1"/>
</dbReference>
<evidence type="ECO:0000256" key="1">
    <source>
        <dbReference type="ARBA" id="ARBA00000382"/>
    </source>
</evidence>
<evidence type="ECO:0000256" key="8">
    <source>
        <dbReference type="SAM" id="SignalP"/>
    </source>
</evidence>
<reference evidence="11" key="1">
    <citation type="journal article" date="2023" name="Mol. Phylogenet. Evol.">
        <title>Genome-scale phylogeny and comparative genomics of the fungal order Sordariales.</title>
        <authorList>
            <person name="Hensen N."/>
            <person name="Bonometti L."/>
            <person name="Westerberg I."/>
            <person name="Brannstrom I.O."/>
            <person name="Guillou S."/>
            <person name="Cros-Aarteil S."/>
            <person name="Calhoun S."/>
            <person name="Haridas S."/>
            <person name="Kuo A."/>
            <person name="Mondo S."/>
            <person name="Pangilinan J."/>
            <person name="Riley R."/>
            <person name="LaButti K."/>
            <person name="Andreopoulos B."/>
            <person name="Lipzen A."/>
            <person name="Chen C."/>
            <person name="Yan M."/>
            <person name="Daum C."/>
            <person name="Ng V."/>
            <person name="Clum A."/>
            <person name="Steindorff A."/>
            <person name="Ohm R.A."/>
            <person name="Martin F."/>
            <person name="Silar P."/>
            <person name="Natvig D.O."/>
            <person name="Lalanne C."/>
            <person name="Gautier V."/>
            <person name="Ament-Velasquez S.L."/>
            <person name="Kruys A."/>
            <person name="Hutchinson M.I."/>
            <person name="Powell A.J."/>
            <person name="Barry K."/>
            <person name="Miller A.N."/>
            <person name="Grigoriev I.V."/>
            <person name="Debuchy R."/>
            <person name="Gladieux P."/>
            <person name="Hiltunen Thoren M."/>
            <person name="Johannesson H."/>
        </authorList>
    </citation>
    <scope>NUCLEOTIDE SEQUENCE</scope>
    <source>
        <strain evidence="11">FGSC 1904</strain>
    </source>
</reference>
<dbReference type="GO" id="GO:0009277">
    <property type="term" value="C:fungal-type cell wall"/>
    <property type="evidence" value="ECO:0007669"/>
    <property type="project" value="TreeGrafter"/>
</dbReference>
<evidence type="ECO:0000256" key="6">
    <source>
        <dbReference type="ARBA" id="ARBA00023295"/>
    </source>
</evidence>
<evidence type="ECO:0000313" key="11">
    <source>
        <dbReference type="EMBL" id="KAK3396574.1"/>
    </source>
</evidence>
<keyword evidence="7" id="KW-0961">Cell wall biogenesis/degradation</keyword>
<dbReference type="Proteomes" id="UP001281003">
    <property type="component" value="Unassembled WGS sequence"/>
</dbReference>
<dbReference type="InterPro" id="IPR018805">
    <property type="entry name" value="YJL171C/Tos1_C"/>
</dbReference>
<keyword evidence="6" id="KW-0326">Glycosidase</keyword>
<comment type="caution">
    <text evidence="11">The sequence shown here is derived from an EMBL/GenBank/DDBJ whole genome shotgun (WGS) entry which is preliminary data.</text>
</comment>
<evidence type="ECO:0000256" key="5">
    <source>
        <dbReference type="ARBA" id="ARBA00022801"/>
    </source>
</evidence>
<organism evidence="11 12">
    <name type="scientific">Sordaria brevicollis</name>
    <dbReference type="NCBI Taxonomy" id="83679"/>
    <lineage>
        <taxon>Eukaryota</taxon>
        <taxon>Fungi</taxon>
        <taxon>Dikarya</taxon>
        <taxon>Ascomycota</taxon>
        <taxon>Pezizomycotina</taxon>
        <taxon>Sordariomycetes</taxon>
        <taxon>Sordariomycetidae</taxon>
        <taxon>Sordariales</taxon>
        <taxon>Sordariaceae</taxon>
        <taxon>Sordaria</taxon>
    </lineage>
</organism>
<evidence type="ECO:0000256" key="4">
    <source>
        <dbReference type="ARBA" id="ARBA00022729"/>
    </source>
</evidence>
<evidence type="ECO:0000256" key="2">
    <source>
        <dbReference type="ARBA" id="ARBA00006055"/>
    </source>
</evidence>
<feature type="signal peptide" evidence="8">
    <location>
        <begin position="1"/>
        <end position="24"/>
    </location>
</feature>
<evidence type="ECO:0000259" key="10">
    <source>
        <dbReference type="Pfam" id="PF10290"/>
    </source>
</evidence>
<sequence length="398" mass="43165">MMLNALSKAIAAAVACGAISVVNGVAVTRGNDSSVAYYSGGFPTPVIRPSFDPYSDDPAYNPHLNSPDVDSDELCKRGKTHEDLDANGNGNWYCQKIDQVIYKKVTSHGPYDEVVGMDDKTGRCDFKPREVQGELGPFNEPMSLVFRGPLRLKQFSIYLPNGDGSFRRTGEYHAASQTRKGIMFLGNYGGQGSGTNGFFGASLSYVRPDGLGGASGPSIIHDAQLVSHSEFIVTTDQPCDDSCGYRRPGAVTYKGFGGSARVFMFEFAMPDEPERNQDPDKNGNKPAIWMLNSLQEPAIWLLNSRIPNTAQYYKCNCWNFECGELDLFKILYPGQVKALSAFHLGGEGKSAGDANWLQRPTGGPINDGARFGGSLSASQVEGLKAKSGLVSEYVYPNH</sequence>
<feature type="domain" description="Cell wall protein YJL171C/Tos1 C-terminal" evidence="9">
    <location>
        <begin position="296"/>
        <end position="375"/>
    </location>
</feature>
<dbReference type="PANTHER" id="PTHR31737:SF2">
    <property type="entry name" value="PROTEIN TOS1"/>
    <property type="match status" value="1"/>
</dbReference>
<feature type="chain" id="PRO_5042247140" description="glucan endo-1,3-beta-D-glucosidase" evidence="8">
    <location>
        <begin position="25"/>
        <end position="398"/>
    </location>
</feature>
<protein>
    <recommendedName>
        <fullName evidence="3">glucan endo-1,3-beta-D-glucosidase</fullName>
        <ecNumber evidence="3">3.2.1.39</ecNumber>
    </recommendedName>
</protein>
<evidence type="ECO:0000256" key="3">
    <source>
        <dbReference type="ARBA" id="ARBA00012780"/>
    </source>
</evidence>
<reference evidence="11" key="2">
    <citation type="submission" date="2023-07" db="EMBL/GenBank/DDBJ databases">
        <authorList>
            <consortium name="Lawrence Berkeley National Laboratory"/>
            <person name="Haridas S."/>
            <person name="Hensen N."/>
            <person name="Bonometti L."/>
            <person name="Westerberg I."/>
            <person name="Brannstrom I.O."/>
            <person name="Guillou S."/>
            <person name="Cros-Aarteil S."/>
            <person name="Calhoun S."/>
            <person name="Kuo A."/>
            <person name="Mondo S."/>
            <person name="Pangilinan J."/>
            <person name="Riley R."/>
            <person name="LaButti K."/>
            <person name="Andreopoulos B."/>
            <person name="Lipzen A."/>
            <person name="Chen C."/>
            <person name="Yanf M."/>
            <person name="Daum C."/>
            <person name="Ng V."/>
            <person name="Clum A."/>
            <person name="Steindorff A."/>
            <person name="Ohm R."/>
            <person name="Martin F."/>
            <person name="Silar P."/>
            <person name="Natvig D."/>
            <person name="Lalanne C."/>
            <person name="Gautier V."/>
            <person name="Ament-velasquez S.L."/>
            <person name="Kruys A."/>
            <person name="Hutchinson M.I."/>
            <person name="Powell A.J."/>
            <person name="Barry K."/>
            <person name="Miller A.N."/>
            <person name="Grigoriev I.V."/>
            <person name="Debuchy R."/>
            <person name="Gladieux P."/>
            <person name="Thoren M.H."/>
            <person name="Johannesson H."/>
        </authorList>
    </citation>
    <scope>NUCLEOTIDE SEQUENCE</scope>
    <source>
        <strain evidence="11">FGSC 1904</strain>
    </source>
</reference>
<evidence type="ECO:0000313" key="12">
    <source>
        <dbReference type="Proteomes" id="UP001281003"/>
    </source>
</evidence>
<comment type="similarity">
    <text evidence="2">Belongs to the PGA52 family.</text>
</comment>
<dbReference type="EMBL" id="JAUTDP010000009">
    <property type="protein sequence ID" value="KAK3396574.1"/>
    <property type="molecule type" value="Genomic_DNA"/>
</dbReference>